<protein>
    <submittedName>
        <fullName evidence="2">Uncharacterized protein</fullName>
    </submittedName>
</protein>
<accession>A0A560LD63</accession>
<evidence type="ECO:0000313" key="3">
    <source>
        <dbReference type="Proteomes" id="UP000321304"/>
    </source>
</evidence>
<comment type="caution">
    <text evidence="2">The sequence shown here is derived from an EMBL/GenBank/DDBJ whole genome shotgun (WGS) entry which is preliminary data.</text>
</comment>
<evidence type="ECO:0000256" key="1">
    <source>
        <dbReference type="SAM" id="Phobius"/>
    </source>
</evidence>
<dbReference type="Proteomes" id="UP000321304">
    <property type="component" value="Unassembled WGS sequence"/>
</dbReference>
<keyword evidence="1" id="KW-0812">Transmembrane</keyword>
<dbReference type="EMBL" id="VITY01000010">
    <property type="protein sequence ID" value="TWB93521.1"/>
    <property type="molecule type" value="Genomic_DNA"/>
</dbReference>
<keyword evidence="3" id="KW-1185">Reference proteome</keyword>
<keyword evidence="1" id="KW-0472">Membrane</keyword>
<dbReference type="AlphaFoldDB" id="A0A560LD63"/>
<organism evidence="2 3">
    <name type="scientific">Bradyrhizobium macuxiense</name>
    <dbReference type="NCBI Taxonomy" id="1755647"/>
    <lineage>
        <taxon>Bacteria</taxon>
        <taxon>Pseudomonadati</taxon>
        <taxon>Pseudomonadota</taxon>
        <taxon>Alphaproteobacteria</taxon>
        <taxon>Hyphomicrobiales</taxon>
        <taxon>Nitrobacteraceae</taxon>
        <taxon>Bradyrhizobium</taxon>
    </lineage>
</organism>
<evidence type="ECO:0000313" key="2">
    <source>
        <dbReference type="EMBL" id="TWB93521.1"/>
    </source>
</evidence>
<feature type="transmembrane region" description="Helical" evidence="1">
    <location>
        <begin position="12"/>
        <end position="34"/>
    </location>
</feature>
<proteinExistence type="predicted"/>
<reference evidence="2 3" key="1">
    <citation type="submission" date="2019-06" db="EMBL/GenBank/DDBJ databases">
        <title>Genomic Encyclopedia of Type Strains, Phase IV (KMG-V): Genome sequencing to study the core and pangenomes of soil and plant-associated prokaryotes.</title>
        <authorList>
            <person name="Whitman W."/>
        </authorList>
    </citation>
    <scope>NUCLEOTIDE SEQUENCE [LARGE SCALE GENOMIC DNA]</scope>
    <source>
        <strain evidence="2 3">BR 10355</strain>
    </source>
</reference>
<keyword evidence="1" id="KW-1133">Transmembrane helix</keyword>
<sequence length="37" mass="4178">MTLGRDDILRIVWLAAKIAIIVLLSNTGQALFVYQNF</sequence>
<gene>
    <name evidence="2" type="ORF">FBZ93_110125</name>
</gene>
<name>A0A560LD63_9BRAD</name>